<gene>
    <name evidence="1" type="ORF">LTR37_005510</name>
</gene>
<evidence type="ECO:0000313" key="1">
    <source>
        <dbReference type="EMBL" id="KAK3717739.1"/>
    </source>
</evidence>
<organism evidence="1 2">
    <name type="scientific">Vermiconidia calcicola</name>
    <dbReference type="NCBI Taxonomy" id="1690605"/>
    <lineage>
        <taxon>Eukaryota</taxon>
        <taxon>Fungi</taxon>
        <taxon>Dikarya</taxon>
        <taxon>Ascomycota</taxon>
        <taxon>Pezizomycotina</taxon>
        <taxon>Dothideomycetes</taxon>
        <taxon>Dothideomycetidae</taxon>
        <taxon>Mycosphaerellales</taxon>
        <taxon>Extremaceae</taxon>
        <taxon>Vermiconidia</taxon>
    </lineage>
</organism>
<proteinExistence type="predicted"/>
<reference evidence="1" key="1">
    <citation type="submission" date="2023-07" db="EMBL/GenBank/DDBJ databases">
        <title>Black Yeasts Isolated from many extreme environments.</title>
        <authorList>
            <person name="Coleine C."/>
            <person name="Stajich J.E."/>
            <person name="Selbmann L."/>
        </authorList>
    </citation>
    <scope>NUCLEOTIDE SEQUENCE</scope>
    <source>
        <strain evidence="1">CCFEE 5714</strain>
    </source>
</reference>
<evidence type="ECO:0000313" key="2">
    <source>
        <dbReference type="Proteomes" id="UP001281147"/>
    </source>
</evidence>
<accession>A0ACC3NJ09</accession>
<sequence>MGETVHCPFCGFKSTEAYLIQLHVEEHHTEDSPFVIVNSAPPLKASSSRNVSPKETSDAEDSPWVKCTRPACGDYVLISDIDDHLEMHEATAISEEGTRNSRGQRSPASHQDVVPRSPPRGQQRPHPPRQPSSSISQTSRSLRDYFIGSSSHGRQSPPRHRRIREPSEPGRLGKRELGPHAFEKRMPEEVRRRLIRDAEPRYTNRIGRDGRLFQDVIVENETSGLIPILADLCSLDRTTVATYFCDPSVRHVVKIRCDGNFCGYWNIQMLLSYLQSQRPSSGNGDRADHRLVPNIPQIQDTIEHAWDHGICSYGRIETGGVRDTRKWIGSHEALAYFTQIGVDVDALAFREEEGDTSSPPAVMGLLDHIEAYFISALETAKTHGTSHITLLPPVYFQRFGHSMTIVGLERKRDGSRNLIMFDPSFATSAPMGRLLAGRQAHALPETLLKPYRRSDHGLSRWEEFEIIVPKTATTARTTERR</sequence>
<protein>
    <submittedName>
        <fullName evidence="1">Uncharacterized protein</fullName>
    </submittedName>
</protein>
<name>A0ACC3NJ09_9PEZI</name>
<dbReference type="EMBL" id="JAUTXU010000035">
    <property type="protein sequence ID" value="KAK3717739.1"/>
    <property type="molecule type" value="Genomic_DNA"/>
</dbReference>
<dbReference type="Proteomes" id="UP001281147">
    <property type="component" value="Unassembled WGS sequence"/>
</dbReference>
<comment type="caution">
    <text evidence="1">The sequence shown here is derived from an EMBL/GenBank/DDBJ whole genome shotgun (WGS) entry which is preliminary data.</text>
</comment>
<keyword evidence="2" id="KW-1185">Reference proteome</keyword>